<dbReference type="AlphaFoldDB" id="A0A8D8W521"/>
<feature type="transmembrane region" description="Helical" evidence="1">
    <location>
        <begin position="6"/>
        <end position="28"/>
    </location>
</feature>
<reference evidence="2" key="1">
    <citation type="submission" date="2021-05" db="EMBL/GenBank/DDBJ databases">
        <authorList>
            <person name="Alioto T."/>
            <person name="Alioto T."/>
            <person name="Gomez Garrido J."/>
        </authorList>
    </citation>
    <scope>NUCLEOTIDE SEQUENCE</scope>
</reference>
<keyword evidence="1" id="KW-1133">Transmembrane helix</keyword>
<name>A0A8D8W521_9HEMI</name>
<organism evidence="2">
    <name type="scientific">Cacopsylla melanoneura</name>
    <dbReference type="NCBI Taxonomy" id="428564"/>
    <lineage>
        <taxon>Eukaryota</taxon>
        <taxon>Metazoa</taxon>
        <taxon>Ecdysozoa</taxon>
        <taxon>Arthropoda</taxon>
        <taxon>Hexapoda</taxon>
        <taxon>Insecta</taxon>
        <taxon>Pterygota</taxon>
        <taxon>Neoptera</taxon>
        <taxon>Paraneoptera</taxon>
        <taxon>Hemiptera</taxon>
        <taxon>Sternorrhyncha</taxon>
        <taxon>Psylloidea</taxon>
        <taxon>Psyllidae</taxon>
        <taxon>Psyllinae</taxon>
        <taxon>Cacopsylla</taxon>
    </lineage>
</organism>
<protein>
    <submittedName>
        <fullName evidence="2">Uncharacterized protein</fullName>
    </submittedName>
</protein>
<accession>A0A8D8W521</accession>
<evidence type="ECO:0000313" key="2">
    <source>
        <dbReference type="EMBL" id="CAG6645245.1"/>
    </source>
</evidence>
<dbReference type="EMBL" id="HBUF01136117">
    <property type="protein sequence ID" value="CAG6645245.1"/>
    <property type="molecule type" value="Transcribed_RNA"/>
</dbReference>
<feature type="transmembrane region" description="Helical" evidence="1">
    <location>
        <begin position="35"/>
        <end position="63"/>
    </location>
</feature>
<keyword evidence="1" id="KW-0472">Membrane</keyword>
<keyword evidence="1" id="KW-0812">Transmembrane</keyword>
<proteinExistence type="predicted"/>
<dbReference type="EMBL" id="HBUF01136119">
    <property type="protein sequence ID" value="CAG6645247.1"/>
    <property type="molecule type" value="Transcribed_RNA"/>
</dbReference>
<sequence>MVTYFPFFPSISSIIFSIFHQNVSFLFYSFNFSSLCFYSFILLDLFNVSSVSFFSFILVSISFSLSPNLIRCTTGSPLLEEVPSRLLDRYLHRERRSSRSY</sequence>
<evidence type="ECO:0000256" key="1">
    <source>
        <dbReference type="SAM" id="Phobius"/>
    </source>
</evidence>